<keyword evidence="3" id="KW-1185">Reference proteome</keyword>
<dbReference type="EMBL" id="JAACJP010000019">
    <property type="protein sequence ID" value="KAF5378619.1"/>
    <property type="molecule type" value="Genomic_DNA"/>
</dbReference>
<name>A0A8H5H8F4_9AGAR</name>
<evidence type="ECO:0000256" key="1">
    <source>
        <dbReference type="SAM" id="Phobius"/>
    </source>
</evidence>
<evidence type="ECO:0000313" key="3">
    <source>
        <dbReference type="Proteomes" id="UP000565441"/>
    </source>
</evidence>
<keyword evidence="1" id="KW-0812">Transmembrane</keyword>
<keyword evidence="1" id="KW-1133">Transmembrane helix</keyword>
<gene>
    <name evidence="2" type="ORF">D9615_007188</name>
</gene>
<organism evidence="2 3">
    <name type="scientific">Tricholomella constricta</name>
    <dbReference type="NCBI Taxonomy" id="117010"/>
    <lineage>
        <taxon>Eukaryota</taxon>
        <taxon>Fungi</taxon>
        <taxon>Dikarya</taxon>
        <taxon>Basidiomycota</taxon>
        <taxon>Agaricomycotina</taxon>
        <taxon>Agaricomycetes</taxon>
        <taxon>Agaricomycetidae</taxon>
        <taxon>Agaricales</taxon>
        <taxon>Tricholomatineae</taxon>
        <taxon>Lyophyllaceae</taxon>
        <taxon>Tricholomella</taxon>
    </lineage>
</organism>
<sequence>MVFLSISRAISAIAYAMVLLLHFRHAQAKFGQFAVRWFQYVKVHENSVFCMPWTILAMPAVALCWGVIALFCSIWRIGFVQGPPTPPTTTDIYLSNIFMRVVITVWSVLDVASILWFVKTLKELTPGQSYAGH</sequence>
<keyword evidence="1" id="KW-0472">Membrane</keyword>
<accession>A0A8H5H8F4</accession>
<feature type="transmembrane region" description="Helical" evidence="1">
    <location>
        <begin position="55"/>
        <end position="77"/>
    </location>
</feature>
<reference evidence="2 3" key="1">
    <citation type="journal article" date="2020" name="ISME J.">
        <title>Uncovering the hidden diversity of litter-decomposition mechanisms in mushroom-forming fungi.</title>
        <authorList>
            <person name="Floudas D."/>
            <person name="Bentzer J."/>
            <person name="Ahren D."/>
            <person name="Johansson T."/>
            <person name="Persson P."/>
            <person name="Tunlid A."/>
        </authorList>
    </citation>
    <scope>NUCLEOTIDE SEQUENCE [LARGE SCALE GENOMIC DNA]</scope>
    <source>
        <strain evidence="2 3">CBS 661.87</strain>
    </source>
</reference>
<proteinExistence type="predicted"/>
<comment type="caution">
    <text evidence="2">The sequence shown here is derived from an EMBL/GenBank/DDBJ whole genome shotgun (WGS) entry which is preliminary data.</text>
</comment>
<evidence type="ECO:0000313" key="2">
    <source>
        <dbReference type="EMBL" id="KAF5378619.1"/>
    </source>
</evidence>
<dbReference type="OrthoDB" id="3037750at2759"/>
<protein>
    <submittedName>
        <fullName evidence="2">Uncharacterized protein</fullName>
    </submittedName>
</protein>
<dbReference type="AlphaFoldDB" id="A0A8H5H8F4"/>
<feature type="transmembrane region" description="Helical" evidence="1">
    <location>
        <begin position="97"/>
        <end position="118"/>
    </location>
</feature>
<feature type="transmembrane region" description="Helical" evidence="1">
    <location>
        <begin position="6"/>
        <end position="23"/>
    </location>
</feature>
<dbReference type="Proteomes" id="UP000565441">
    <property type="component" value="Unassembled WGS sequence"/>
</dbReference>